<keyword evidence="1" id="KW-0472">Membrane</keyword>
<evidence type="ECO:0008006" key="4">
    <source>
        <dbReference type="Google" id="ProtNLM"/>
    </source>
</evidence>
<evidence type="ECO:0000313" key="2">
    <source>
        <dbReference type="EMBL" id="QNI31557.1"/>
    </source>
</evidence>
<feature type="transmembrane region" description="Helical" evidence="1">
    <location>
        <begin position="286"/>
        <end position="304"/>
    </location>
</feature>
<dbReference type="AlphaFoldDB" id="A0A7G8BG87"/>
<evidence type="ECO:0000256" key="1">
    <source>
        <dbReference type="SAM" id="Phobius"/>
    </source>
</evidence>
<keyword evidence="1" id="KW-0812">Transmembrane</keyword>
<feature type="transmembrane region" description="Helical" evidence="1">
    <location>
        <begin position="97"/>
        <end position="118"/>
    </location>
</feature>
<feature type="transmembrane region" description="Helical" evidence="1">
    <location>
        <begin position="216"/>
        <end position="235"/>
    </location>
</feature>
<feature type="transmembrane region" description="Helical" evidence="1">
    <location>
        <begin position="362"/>
        <end position="380"/>
    </location>
</feature>
<feature type="transmembrane region" description="Helical" evidence="1">
    <location>
        <begin position="173"/>
        <end position="201"/>
    </location>
</feature>
<accession>A0A7G8BG87</accession>
<dbReference type="RefSeq" id="WP_186742297.1">
    <property type="nucleotide sequence ID" value="NZ_CP060394.1"/>
</dbReference>
<feature type="transmembrane region" description="Helical" evidence="1">
    <location>
        <begin position="125"/>
        <end position="142"/>
    </location>
</feature>
<protein>
    <recommendedName>
        <fullName evidence="4">Glycosyltransferase RgtA/B/C/D-like domain-containing protein</fullName>
    </recommendedName>
</protein>
<evidence type="ECO:0000313" key="3">
    <source>
        <dbReference type="Proteomes" id="UP000515312"/>
    </source>
</evidence>
<gene>
    <name evidence="2" type="ORF">H7849_21175</name>
</gene>
<feature type="transmembrane region" description="Helical" evidence="1">
    <location>
        <begin position="148"/>
        <end position="166"/>
    </location>
</feature>
<name>A0A7G8BG87_9BACT</name>
<feature type="transmembrane region" description="Helical" evidence="1">
    <location>
        <begin position="316"/>
        <end position="333"/>
    </location>
</feature>
<dbReference type="KEGG" id="adin:H7849_21175"/>
<dbReference type="EMBL" id="CP060394">
    <property type="protein sequence ID" value="QNI31557.1"/>
    <property type="molecule type" value="Genomic_DNA"/>
</dbReference>
<organism evidence="2 3">
    <name type="scientific">Alloacidobacterium dinghuense</name>
    <dbReference type="NCBI Taxonomy" id="2763107"/>
    <lineage>
        <taxon>Bacteria</taxon>
        <taxon>Pseudomonadati</taxon>
        <taxon>Acidobacteriota</taxon>
        <taxon>Terriglobia</taxon>
        <taxon>Terriglobales</taxon>
        <taxon>Acidobacteriaceae</taxon>
        <taxon>Alloacidobacterium</taxon>
    </lineage>
</organism>
<keyword evidence="1" id="KW-1133">Transmembrane helix</keyword>
<proteinExistence type="predicted"/>
<dbReference type="Proteomes" id="UP000515312">
    <property type="component" value="Chromosome"/>
</dbReference>
<reference evidence="2 3" key="1">
    <citation type="submission" date="2020-08" db="EMBL/GenBank/DDBJ databases">
        <title>Edaphobacter telluris sp. nov. and Acidobacterium dinghuensis sp. nov., two acidobacteria isolated from forest soil.</title>
        <authorList>
            <person name="Fu J."/>
            <person name="Qiu L."/>
        </authorList>
    </citation>
    <scope>NUCLEOTIDE SEQUENCE [LARGE SCALE GENOMIC DNA]</scope>
    <source>
        <strain evidence="2">4Y35</strain>
    </source>
</reference>
<keyword evidence="3" id="KW-1185">Reference proteome</keyword>
<sequence>MGTTKPMTKDAPFNAGKSLSRSALMLALTGVLAFLYLQTFLLPAAPFVADHDQILFFVRALRLVHGQVLYRDVFELVTPGTDLLYAAGFRVFGVHAWLLQAWAIALGFALFSVVTWIASKLFRGWLVLLPGLLFLVFDYGLALDPTHHWYSTLAALAAAGVLVGGVDRWRVLVAGLLCGIAVLFTQTQGVLAFVAVAAYLLWKKRADGGSSVLKKLALLAAPFGVVIACVLGYYVHKAGFRTVYFDLVLFAPRYLSSGDVNSPRTYLRQLPPIHSIADCVRILPSLFIYALVPYSYFFGAYRLWRKRAVLSAMLRKQLVLLHVVGFALFLAVASGPRLFRLSTVAPPAILAFVWLISETRPVYRYVRGVVWGLAILFFVLPPLHRQRRWHATADLPIGRTAFADPDEFHEFQWLAQRAQPSDVFFNHMGVAMYLALDNPTPSEFVNYDDFTRPEQVDAVIKALRRRPPHFILYPENKHVTPGQDHSAPFRQYLEQNYHPAQVFWLDHGSRYDELWELGPEPGR</sequence>